<feature type="repeat" description="TPR" evidence="3">
    <location>
        <begin position="505"/>
        <end position="538"/>
    </location>
</feature>
<proteinExistence type="predicted"/>
<feature type="repeat" description="TPR" evidence="3">
    <location>
        <begin position="631"/>
        <end position="664"/>
    </location>
</feature>
<keyword evidence="2 3" id="KW-0802">TPR repeat</keyword>
<feature type="repeat" description="TPR" evidence="3">
    <location>
        <begin position="463"/>
        <end position="496"/>
    </location>
</feature>
<dbReference type="SMART" id="SM00028">
    <property type="entry name" value="TPR"/>
    <property type="match status" value="9"/>
</dbReference>
<dbReference type="Pfam" id="PF13181">
    <property type="entry name" value="TPR_8"/>
    <property type="match status" value="1"/>
</dbReference>
<protein>
    <submittedName>
        <fullName evidence="4">Uncharacterized protein</fullName>
    </submittedName>
</protein>
<dbReference type="SUPFAM" id="SSF56399">
    <property type="entry name" value="ADP-ribosylation"/>
    <property type="match status" value="1"/>
</dbReference>
<keyword evidence="1" id="KW-0677">Repeat</keyword>
<dbReference type="Gene3D" id="1.25.40.10">
    <property type="entry name" value="Tetratricopeptide repeat domain"/>
    <property type="match status" value="3"/>
</dbReference>
<evidence type="ECO:0000313" key="4">
    <source>
        <dbReference type="EMBL" id="CAF1132941.1"/>
    </source>
</evidence>
<name>A0A814RJ64_ADIRI</name>
<dbReference type="PROSITE" id="PS50005">
    <property type="entry name" value="TPR"/>
    <property type="match status" value="3"/>
</dbReference>
<evidence type="ECO:0000256" key="3">
    <source>
        <dbReference type="PROSITE-ProRule" id="PRU00339"/>
    </source>
</evidence>
<evidence type="ECO:0000256" key="2">
    <source>
        <dbReference type="ARBA" id="ARBA00022803"/>
    </source>
</evidence>
<dbReference type="SUPFAM" id="SSF48452">
    <property type="entry name" value="TPR-like"/>
    <property type="match status" value="3"/>
</dbReference>
<dbReference type="Pfam" id="PF13424">
    <property type="entry name" value="TPR_12"/>
    <property type="match status" value="3"/>
</dbReference>
<dbReference type="InterPro" id="IPR011990">
    <property type="entry name" value="TPR-like_helical_dom_sf"/>
</dbReference>
<evidence type="ECO:0000313" key="5">
    <source>
        <dbReference type="Proteomes" id="UP000663828"/>
    </source>
</evidence>
<dbReference type="PANTHER" id="PTHR45641">
    <property type="entry name" value="TETRATRICOPEPTIDE REPEAT PROTEIN (AFU_ORTHOLOGUE AFUA_6G03870)"/>
    <property type="match status" value="1"/>
</dbReference>
<accession>A0A814RJ64</accession>
<comment type="caution">
    <text evidence="4">The sequence shown here is derived from an EMBL/GenBank/DDBJ whole genome shotgun (WGS) entry which is preliminary data.</text>
</comment>
<gene>
    <name evidence="4" type="ORF">XAT740_LOCUS20002</name>
</gene>
<dbReference type="Proteomes" id="UP000663828">
    <property type="component" value="Unassembled WGS sequence"/>
</dbReference>
<dbReference type="InterPro" id="IPR019734">
    <property type="entry name" value="TPR_rpt"/>
</dbReference>
<organism evidence="4 5">
    <name type="scientific">Adineta ricciae</name>
    <name type="common">Rotifer</name>
    <dbReference type="NCBI Taxonomy" id="249248"/>
    <lineage>
        <taxon>Eukaryota</taxon>
        <taxon>Metazoa</taxon>
        <taxon>Spiralia</taxon>
        <taxon>Gnathifera</taxon>
        <taxon>Rotifera</taxon>
        <taxon>Eurotatoria</taxon>
        <taxon>Bdelloidea</taxon>
        <taxon>Adinetida</taxon>
        <taxon>Adinetidae</taxon>
        <taxon>Adineta</taxon>
    </lineage>
</organism>
<evidence type="ECO:0000256" key="1">
    <source>
        <dbReference type="ARBA" id="ARBA00022737"/>
    </source>
</evidence>
<reference evidence="4" key="1">
    <citation type="submission" date="2021-02" db="EMBL/GenBank/DDBJ databases">
        <authorList>
            <person name="Nowell W R."/>
        </authorList>
    </citation>
    <scope>NUCLEOTIDE SEQUENCE</scope>
</reference>
<dbReference type="AlphaFoldDB" id="A0A814RJ64"/>
<dbReference type="Gene3D" id="3.90.176.10">
    <property type="entry name" value="Toxin ADP-ribosyltransferase, Chain A, domain 1"/>
    <property type="match status" value="1"/>
</dbReference>
<dbReference type="EMBL" id="CAJNOR010001380">
    <property type="protein sequence ID" value="CAF1132941.1"/>
    <property type="molecule type" value="Genomic_DNA"/>
</dbReference>
<dbReference type="PANTHER" id="PTHR45641:SF1">
    <property type="entry name" value="AAA+ ATPASE DOMAIN-CONTAINING PROTEIN"/>
    <property type="match status" value="1"/>
</dbReference>
<keyword evidence="5" id="KW-1185">Reference proteome</keyword>
<dbReference type="PROSITE" id="PS51996">
    <property type="entry name" value="TR_MART"/>
    <property type="match status" value="1"/>
</dbReference>
<sequence>MHLDKFVCIWLEKSPDRSNNYADIQRFFSLIKTFHSAPQCVDYIVNLTDKKAILITTDAFAQEIIPSIHCYEQIYSVYLFVSEQSINQTWIEPYPKIQGPFHDRQQLVDQIEKDITRYRADAASISLLSSNDINRQDSSFMYSQLLKEIILNDHRDEQEEVTRQDMLRYCRHVNEKDEINLNIIDEFDQNFIPELSVLWYTRECFLYKMLNKALWIPEPHVLYKLRYFLRHLYQQIVNQAELQRANLLPMTVYRGQNVLLDQIEKLKRTIGGFFSFNNYLSTSARREVAITFLSGSETDVLFEMKVDPSIDRFPFANVRRLSYQQGMTTEEELLFSMGTVFRIQSINKDDDFYTVQLILSADIDEELEAYTKKTREHVRSSHSFLSLLKLMEELSEFDSIEHFIEIFREDETFSTNPHLLGSIHHAFGTIHNGRGQGKEALYHFQQALSQYLTILPRDHPKLSPTYNNIGSAHVTQSNYETALSFFQLAIDYQSNSPTPDISSLVTYINNMGSVYFQLDQFNKALVYYKRALDVQLKHRDDDHSALISIYNVISIIYYQLKDPQQAEFYHNKALASQTWTTQFNPIASVAPLLTTGTLCFAQRQYQQALVHFNQALKIQQRYLLPNNPEFFTTFDCIANAYFKQDQFDQALHYHEKALNIQQQLKPVAHLSIALSYMNISKVYAGSLRWSDALEYGLNAVQHMKISSEADASTLAPLIQHISYIYRQQCDYQQVIIYSHEALNLYTTYLSDDDPSLLSVYNRISHAYYTLKQYCKSIPFYQKIITIELKTLATEAKTTGVSYLNLSTAYMGLENFDEALSTGSQALNQFLKTLPHNHPEVVRVQTYLNAIKIRQILETEKGW</sequence>